<dbReference type="InterPro" id="IPR047057">
    <property type="entry name" value="MerR_fam"/>
</dbReference>
<evidence type="ECO:0000259" key="2">
    <source>
        <dbReference type="PROSITE" id="PS50937"/>
    </source>
</evidence>
<dbReference type="SUPFAM" id="SSF46955">
    <property type="entry name" value="Putative DNA-binding domain"/>
    <property type="match status" value="1"/>
</dbReference>
<evidence type="ECO:0000256" key="1">
    <source>
        <dbReference type="ARBA" id="ARBA00023125"/>
    </source>
</evidence>
<dbReference type="EMBL" id="CP049945">
    <property type="protein sequence ID" value="QRF03119.1"/>
    <property type="molecule type" value="Genomic_DNA"/>
</dbReference>
<gene>
    <name evidence="3" type="ORF">G9U55_13500</name>
</gene>
<dbReference type="CDD" id="cd00592">
    <property type="entry name" value="HTH_MerR-like"/>
    <property type="match status" value="1"/>
</dbReference>
<accession>A0ABX7EEE9</accession>
<organism evidence="3 4">
    <name type="scientific">Streptomyces koyangensis</name>
    <dbReference type="NCBI Taxonomy" id="188770"/>
    <lineage>
        <taxon>Bacteria</taxon>
        <taxon>Bacillati</taxon>
        <taxon>Actinomycetota</taxon>
        <taxon>Actinomycetes</taxon>
        <taxon>Kitasatosporales</taxon>
        <taxon>Streptomycetaceae</taxon>
        <taxon>Streptomyces</taxon>
        <taxon>Streptomyces aurantiacus group</taxon>
    </lineage>
</organism>
<dbReference type="Proteomes" id="UP000596311">
    <property type="component" value="Chromosome"/>
</dbReference>
<feature type="domain" description="HTH merR-type" evidence="2">
    <location>
        <begin position="8"/>
        <end position="77"/>
    </location>
</feature>
<protein>
    <submittedName>
        <fullName evidence="3">MerR family transcriptional regulator</fullName>
    </submittedName>
</protein>
<keyword evidence="1" id="KW-0238">DNA-binding</keyword>
<dbReference type="InterPro" id="IPR000551">
    <property type="entry name" value="MerR-type_HTH_dom"/>
</dbReference>
<dbReference type="Pfam" id="PF13411">
    <property type="entry name" value="MerR_1"/>
    <property type="match status" value="1"/>
</dbReference>
<dbReference type="PRINTS" id="PR00040">
    <property type="entry name" value="HTHMERR"/>
</dbReference>
<dbReference type="RefSeq" id="WP_203214827.1">
    <property type="nucleotide sequence ID" value="NZ_CP049945.1"/>
</dbReference>
<dbReference type="PANTHER" id="PTHR30204:SF93">
    <property type="entry name" value="HTH MERR-TYPE DOMAIN-CONTAINING PROTEIN"/>
    <property type="match status" value="1"/>
</dbReference>
<name>A0ABX7EEE9_9ACTN</name>
<dbReference type="PANTHER" id="PTHR30204">
    <property type="entry name" value="REDOX-CYCLING DRUG-SENSING TRANSCRIPTIONAL ACTIVATOR SOXR"/>
    <property type="match status" value="1"/>
</dbReference>
<evidence type="ECO:0000313" key="3">
    <source>
        <dbReference type="EMBL" id="QRF03119.1"/>
    </source>
</evidence>
<evidence type="ECO:0000313" key="4">
    <source>
        <dbReference type="Proteomes" id="UP000596311"/>
    </source>
</evidence>
<reference evidence="3 4" key="1">
    <citation type="submission" date="2020-03" db="EMBL/GenBank/DDBJ databases">
        <title>Genome mining and metabolic profiling illuminate the polycyclic tetramate macrolactams from Streptomyces koyangensis SCSIO 5802.</title>
        <authorList>
            <person name="Ding W."/>
        </authorList>
    </citation>
    <scope>NUCLEOTIDE SEQUENCE [LARGE SCALE GENOMIC DNA]</scope>
    <source>
        <strain evidence="3 4">SCSIO 5802</strain>
    </source>
</reference>
<proteinExistence type="predicted"/>
<keyword evidence="4" id="KW-1185">Reference proteome</keyword>
<dbReference type="InterPro" id="IPR009061">
    <property type="entry name" value="DNA-bd_dom_put_sf"/>
</dbReference>
<sequence>MDDHPLPLHSIGELSRRTGTPVRTIRFYSDQGLLPPTARSRSGHRLYDEETAERLALVRTLRELGIDLPAVKKIVDRELALPEAAAAHAKALDAQIAVLRVRRAVLATAARQGTGAEEIRALHQLANLSRGERKSLVDEFLTAVFGPEPGLPLAGVARTLTPELPDEPDAAQLRAWLELAALTRDPDFRAHLRELGQEIAPGTGTPGVPRRGLAATVREVVAPALATGLAPDSPRAGEILTALLARCAPLLGGGEADRVRELAARLERYADPRRERYLRLLAVVNGWPPPGSPRPALTWAAEALRARHGQEAVSPRSATGA</sequence>
<dbReference type="SMART" id="SM00422">
    <property type="entry name" value="HTH_MERR"/>
    <property type="match status" value="1"/>
</dbReference>
<dbReference type="PROSITE" id="PS50937">
    <property type="entry name" value="HTH_MERR_2"/>
    <property type="match status" value="1"/>
</dbReference>
<dbReference type="Gene3D" id="1.10.1660.10">
    <property type="match status" value="1"/>
</dbReference>